<dbReference type="PANTHER" id="PTHR43873">
    <property type="entry name" value="COBYRINATE A,C-DIAMIDE SYNTHASE"/>
    <property type="match status" value="1"/>
</dbReference>
<dbReference type="EMBL" id="LMVM01000012">
    <property type="protein sequence ID" value="PAV04866.1"/>
    <property type="molecule type" value="Genomic_DNA"/>
</dbReference>
<reference evidence="10 11" key="1">
    <citation type="journal article" date="2017" name="BMC Genomics">
        <title>Genomic analysis of methanogenic archaea reveals a shift towards energy conservation.</title>
        <authorList>
            <person name="Gilmore S.P."/>
            <person name="Henske J.K."/>
            <person name="Sexton J.A."/>
            <person name="Solomon K.V."/>
            <person name="Seppala S."/>
            <person name="Yoo J.I."/>
            <person name="Huyett L.M."/>
            <person name="Pressman A."/>
            <person name="Cogan J.Z."/>
            <person name="Kivenson V."/>
            <person name="Peng X."/>
            <person name="Tan Y."/>
            <person name="Valentine D.L."/>
            <person name="O'Malley M.A."/>
        </authorList>
    </citation>
    <scope>NUCLEOTIDE SEQUENCE [LARGE SCALE GENOMIC DNA]</scope>
    <source>
        <strain evidence="10 11">M.o.H.</strain>
    </source>
</reference>
<dbReference type="PROSITE" id="PS51274">
    <property type="entry name" value="GATASE_COBBQ"/>
    <property type="match status" value="1"/>
</dbReference>
<keyword evidence="2" id="KW-0169">Cobalamin biosynthesis</keyword>
<feature type="domain" description="CobB/CobQ-like glutamine amidotransferase" evidence="9">
    <location>
        <begin position="16"/>
        <end position="198"/>
    </location>
</feature>
<dbReference type="InterPro" id="IPR002586">
    <property type="entry name" value="CobQ/CobB/MinD/ParA_Nub-bd_dom"/>
</dbReference>
<comment type="caution">
    <text evidence="10">The sequence shown here is derived from an EMBL/GenBank/DDBJ whole genome shotgun (WGS) entry which is preliminary data.</text>
</comment>
<feature type="domain" description="CobQ/CobB/MinD/ParA nucleotide binding" evidence="8">
    <location>
        <begin position="261"/>
        <end position="444"/>
    </location>
</feature>
<keyword evidence="6" id="KW-0460">Magnesium</keyword>
<evidence type="ECO:0000256" key="7">
    <source>
        <dbReference type="ARBA" id="ARBA00022962"/>
    </source>
</evidence>
<evidence type="ECO:0000256" key="1">
    <source>
        <dbReference type="ARBA" id="ARBA00001946"/>
    </source>
</evidence>
<keyword evidence="11" id="KW-1185">Reference proteome</keyword>
<dbReference type="GO" id="GO:0042242">
    <property type="term" value="F:cobyrinic acid a,c-diamide synthase activity"/>
    <property type="evidence" value="ECO:0007669"/>
    <property type="project" value="InterPro"/>
</dbReference>
<gene>
    <name evidence="10" type="ORF">ASJ80_11190</name>
</gene>
<sequence length="500" mass="54608">MKKIGLLYVKGALPLFENFGELPTHIIKENGMVNGQKASDVLDGLIIPGGSIIESQSVGEDLKKEIMKMNHDGKFILGMCSGFQLLANKTDIGRRSPCPIEREGLGILDVSFRPMIGTDRVEAEILDDSFLTKGMDGKTVTGFHCHTYGLIEGNAAPLFLSTVKRTDYQNNPRKILSGARNDEGNVTGTMVHGCLDENPALVDNILEFVGATEKDILEIKEKNTELSKKIRSEIGIDTNISAKSLNSPVNPSNMELPKVLMMVGTGSDSGKTFLTTGIVGTLRKRGYRVCVLKVGPDIRDLVPSLYLNKENMEKFSSVQIGGLGWMDLENVLKDLKNQNYDLVLIEGVMSAFTGLLNEKTPFSSAEIAKAANIPVIVVSSCSKGGIETAAVDIVGHIGIMDKIGVKTSGVILNRVYDKSISKVASSYITKMTGKSVIAEVPKVKMTERGNIPEVEIKLEEFCLNAMKTVEEHLNMDQIFKMAEIPEFSGYLSYKEIVSKF</sequence>
<dbReference type="GO" id="GO:0009236">
    <property type="term" value="P:cobalamin biosynthetic process"/>
    <property type="evidence" value="ECO:0007669"/>
    <property type="project" value="UniProtKB-KW"/>
</dbReference>
<dbReference type="GO" id="GO:0005524">
    <property type="term" value="F:ATP binding"/>
    <property type="evidence" value="ECO:0007669"/>
    <property type="project" value="UniProtKB-KW"/>
</dbReference>
<dbReference type="InterPro" id="IPR004484">
    <property type="entry name" value="CbiA/CobB_synth"/>
</dbReference>
<comment type="cofactor">
    <cofactor evidence="1">
        <name>Mg(2+)</name>
        <dbReference type="ChEBI" id="CHEBI:18420"/>
    </cofactor>
</comment>
<evidence type="ECO:0000259" key="9">
    <source>
        <dbReference type="Pfam" id="PF07685"/>
    </source>
</evidence>
<name>A0A2A2H6C2_METBR</name>
<keyword evidence="5" id="KW-0067">ATP-binding</keyword>
<dbReference type="Proteomes" id="UP000217784">
    <property type="component" value="Unassembled WGS sequence"/>
</dbReference>
<organism evidence="10 11">
    <name type="scientific">Methanobacterium bryantii</name>
    <dbReference type="NCBI Taxonomy" id="2161"/>
    <lineage>
        <taxon>Archaea</taxon>
        <taxon>Methanobacteriati</taxon>
        <taxon>Methanobacteriota</taxon>
        <taxon>Methanomada group</taxon>
        <taxon>Methanobacteria</taxon>
        <taxon>Methanobacteriales</taxon>
        <taxon>Methanobacteriaceae</taxon>
        <taxon>Methanobacterium</taxon>
    </lineage>
</organism>
<dbReference type="SUPFAM" id="SSF52317">
    <property type="entry name" value="Class I glutamine amidotransferase-like"/>
    <property type="match status" value="1"/>
</dbReference>
<dbReference type="AlphaFoldDB" id="A0A2A2H6C2"/>
<dbReference type="Pfam" id="PF01656">
    <property type="entry name" value="CbiA"/>
    <property type="match status" value="1"/>
</dbReference>
<evidence type="ECO:0000256" key="4">
    <source>
        <dbReference type="ARBA" id="ARBA00022741"/>
    </source>
</evidence>
<protein>
    <submittedName>
        <fullName evidence="10">Cobyrinic acid a,c-diamide synthase</fullName>
    </submittedName>
</protein>
<evidence type="ECO:0000256" key="6">
    <source>
        <dbReference type="ARBA" id="ARBA00022842"/>
    </source>
</evidence>
<evidence type="ECO:0000313" key="10">
    <source>
        <dbReference type="EMBL" id="PAV04866.1"/>
    </source>
</evidence>
<dbReference type="InterPro" id="IPR011698">
    <property type="entry name" value="GATase_3"/>
</dbReference>
<keyword evidence="3" id="KW-0436">Ligase</keyword>
<dbReference type="RefSeq" id="WP_069585564.1">
    <property type="nucleotide sequence ID" value="NZ_LMVM01000012.1"/>
</dbReference>
<dbReference type="PROSITE" id="PS51273">
    <property type="entry name" value="GATASE_TYPE_1"/>
    <property type="match status" value="1"/>
</dbReference>
<keyword evidence="7" id="KW-0315">Glutamine amidotransferase</keyword>
<dbReference type="OrthoDB" id="26717at2157"/>
<dbReference type="NCBIfam" id="NF004921">
    <property type="entry name" value="PRK06278.1"/>
    <property type="match status" value="1"/>
</dbReference>
<keyword evidence="4" id="KW-0547">Nucleotide-binding</keyword>
<dbReference type="SUPFAM" id="SSF52540">
    <property type="entry name" value="P-loop containing nucleoside triphosphate hydrolases"/>
    <property type="match status" value="1"/>
</dbReference>
<dbReference type="InterPro" id="IPR029062">
    <property type="entry name" value="Class_I_gatase-like"/>
</dbReference>
<accession>A0A2A2H6C2</accession>
<dbReference type="Gene3D" id="3.40.50.300">
    <property type="entry name" value="P-loop containing nucleotide triphosphate hydrolases"/>
    <property type="match status" value="2"/>
</dbReference>
<dbReference type="InterPro" id="IPR027417">
    <property type="entry name" value="P-loop_NTPase"/>
</dbReference>
<dbReference type="PANTHER" id="PTHR43873:SF1">
    <property type="entry name" value="COBYRINATE A,C-DIAMIDE SYNTHASE"/>
    <property type="match status" value="1"/>
</dbReference>
<evidence type="ECO:0000256" key="3">
    <source>
        <dbReference type="ARBA" id="ARBA00022598"/>
    </source>
</evidence>
<proteinExistence type="predicted"/>
<evidence type="ECO:0000313" key="11">
    <source>
        <dbReference type="Proteomes" id="UP000217784"/>
    </source>
</evidence>
<dbReference type="Pfam" id="PF07685">
    <property type="entry name" value="GATase_3"/>
    <property type="match status" value="1"/>
</dbReference>
<evidence type="ECO:0000256" key="5">
    <source>
        <dbReference type="ARBA" id="ARBA00022840"/>
    </source>
</evidence>
<dbReference type="Gene3D" id="3.40.50.880">
    <property type="match status" value="1"/>
</dbReference>
<evidence type="ECO:0000259" key="8">
    <source>
        <dbReference type="Pfam" id="PF01656"/>
    </source>
</evidence>
<evidence type="ECO:0000256" key="2">
    <source>
        <dbReference type="ARBA" id="ARBA00022573"/>
    </source>
</evidence>